<dbReference type="AlphaFoldDB" id="K6E062"/>
<proteinExistence type="predicted"/>
<dbReference type="PATRIC" id="fig|1117379.3.peg.3195"/>
<accession>K6E062</accession>
<sequence>MNVEKNEIVLFSKDSTNALVPIVDFVHKPVSKLIKWLQTFTKRVFEVKSRLKLAGIQSGT</sequence>
<name>K6E062_9BACI</name>
<reference evidence="1 2" key="1">
    <citation type="journal article" date="2012" name="Front. Microbiol.">
        <title>Redundancy and modularity in membrane-associated dissimilatory nitrate reduction in Bacillus.</title>
        <authorList>
            <person name="Heylen K."/>
            <person name="Keltjens J."/>
        </authorList>
    </citation>
    <scope>NUCLEOTIDE SEQUENCE [LARGE SCALE GENOMIC DNA]</scope>
    <source>
        <strain evidence="2">LMG 21833T</strain>
    </source>
</reference>
<dbReference type="STRING" id="1117379.BABA_15442"/>
<dbReference type="EMBL" id="AJLS01000115">
    <property type="protein sequence ID" value="EKN66516.1"/>
    <property type="molecule type" value="Genomic_DNA"/>
</dbReference>
<keyword evidence="2" id="KW-1185">Reference proteome</keyword>
<comment type="caution">
    <text evidence="1">The sequence shown here is derived from an EMBL/GenBank/DDBJ whole genome shotgun (WGS) entry which is preliminary data.</text>
</comment>
<protein>
    <submittedName>
        <fullName evidence="1">Uncharacterized protein</fullName>
    </submittedName>
</protein>
<evidence type="ECO:0000313" key="1">
    <source>
        <dbReference type="EMBL" id="EKN66516.1"/>
    </source>
</evidence>
<organism evidence="1 2">
    <name type="scientific">Neobacillus bataviensis LMG 21833</name>
    <dbReference type="NCBI Taxonomy" id="1117379"/>
    <lineage>
        <taxon>Bacteria</taxon>
        <taxon>Bacillati</taxon>
        <taxon>Bacillota</taxon>
        <taxon>Bacilli</taxon>
        <taxon>Bacillales</taxon>
        <taxon>Bacillaceae</taxon>
        <taxon>Neobacillus</taxon>
    </lineage>
</organism>
<evidence type="ECO:0000313" key="2">
    <source>
        <dbReference type="Proteomes" id="UP000006316"/>
    </source>
</evidence>
<gene>
    <name evidence="1" type="ORF">BABA_15442</name>
</gene>
<dbReference type="Proteomes" id="UP000006316">
    <property type="component" value="Unassembled WGS sequence"/>
</dbReference>